<dbReference type="GO" id="GO:0004867">
    <property type="term" value="F:serine-type endopeptidase inhibitor activity"/>
    <property type="evidence" value="ECO:0007669"/>
    <property type="project" value="UniProtKB-KW"/>
</dbReference>
<evidence type="ECO:0000256" key="1">
    <source>
        <dbReference type="ARBA" id="ARBA00004613"/>
    </source>
</evidence>
<keyword evidence="4" id="KW-0646">Protease inhibitor</keyword>
<feature type="chain" id="PRO_5034459965" evidence="9">
    <location>
        <begin position="22"/>
        <end position="878"/>
    </location>
</feature>
<evidence type="ECO:0000256" key="7">
    <source>
        <dbReference type="ARBA" id="ARBA00023180"/>
    </source>
</evidence>
<accession>A0A8C1KFJ8</accession>
<dbReference type="Pfam" id="PF08487">
    <property type="entry name" value="VIT"/>
    <property type="match status" value="1"/>
</dbReference>
<dbReference type="CDD" id="cd01461">
    <property type="entry name" value="vWA_interalpha_trypsin_inhibitor"/>
    <property type="match status" value="1"/>
</dbReference>
<dbReference type="PANTHER" id="PTHR10338:SF119">
    <property type="entry name" value="INTER-ALPHA-TRYPSIN INHIBITOR HEAVY CHAIN H4"/>
    <property type="match status" value="1"/>
</dbReference>
<reference evidence="12" key="1">
    <citation type="submission" date="2025-08" db="UniProtKB">
        <authorList>
            <consortium name="Ensembl"/>
        </authorList>
    </citation>
    <scope>IDENTIFICATION</scope>
</reference>
<evidence type="ECO:0000256" key="6">
    <source>
        <dbReference type="ARBA" id="ARBA00022900"/>
    </source>
</evidence>
<keyword evidence="6" id="KW-0722">Serine protease inhibitor</keyword>
<feature type="compositionally biased region" description="Basic residues" evidence="8">
    <location>
        <begin position="603"/>
        <end position="630"/>
    </location>
</feature>
<reference evidence="12" key="2">
    <citation type="submission" date="2025-09" db="UniProtKB">
        <authorList>
            <consortium name="Ensembl"/>
        </authorList>
    </citation>
    <scope>IDENTIFICATION</scope>
</reference>
<dbReference type="SMART" id="SM00609">
    <property type="entry name" value="VIT"/>
    <property type="match status" value="1"/>
</dbReference>
<evidence type="ECO:0000313" key="12">
    <source>
        <dbReference type="Ensembl" id="ENSCCRP00010046832.1"/>
    </source>
</evidence>
<feature type="domain" description="VWFA" evidence="10">
    <location>
        <begin position="270"/>
        <end position="448"/>
    </location>
</feature>
<feature type="domain" description="VIT" evidence="11">
    <location>
        <begin position="15"/>
        <end position="144"/>
    </location>
</feature>
<dbReference type="SUPFAM" id="SSF53300">
    <property type="entry name" value="vWA-like"/>
    <property type="match status" value="1"/>
</dbReference>
<name>A0A8C1KFJ8_CYPCA</name>
<dbReference type="Proteomes" id="UP000694427">
    <property type="component" value="Unplaced"/>
</dbReference>
<comment type="similarity">
    <text evidence="2">Belongs to the ITIH family.</text>
</comment>
<keyword evidence="5 9" id="KW-0732">Signal</keyword>
<dbReference type="InterPro" id="IPR050934">
    <property type="entry name" value="ITIH"/>
</dbReference>
<evidence type="ECO:0000256" key="3">
    <source>
        <dbReference type="ARBA" id="ARBA00022525"/>
    </source>
</evidence>
<keyword evidence="7" id="KW-0325">Glycoprotein</keyword>
<feature type="region of interest" description="Disordered" evidence="8">
    <location>
        <begin position="580"/>
        <end position="639"/>
    </location>
</feature>
<proteinExistence type="inferred from homology"/>
<feature type="signal peptide" evidence="9">
    <location>
        <begin position="1"/>
        <end position="21"/>
    </location>
</feature>
<dbReference type="PANTHER" id="PTHR10338">
    <property type="entry name" value="INTER-ALPHA-TRYPSIN INHIBITOR HEAVY CHAIN FAMILY MEMBER"/>
    <property type="match status" value="1"/>
</dbReference>
<keyword evidence="3" id="KW-0964">Secreted</keyword>
<dbReference type="InterPro" id="IPR013694">
    <property type="entry name" value="VIT"/>
</dbReference>
<evidence type="ECO:0000256" key="8">
    <source>
        <dbReference type="SAM" id="MobiDB-lite"/>
    </source>
</evidence>
<feature type="compositionally biased region" description="Basic and acidic residues" evidence="8">
    <location>
        <begin position="581"/>
        <end position="599"/>
    </location>
</feature>
<evidence type="ECO:0000259" key="10">
    <source>
        <dbReference type="PROSITE" id="PS50234"/>
    </source>
</evidence>
<protein>
    <submittedName>
        <fullName evidence="12">Inter-alpha-trypsin inhibitor heavy chain 3b</fullName>
    </submittedName>
</protein>
<evidence type="ECO:0000256" key="9">
    <source>
        <dbReference type="SAM" id="SignalP"/>
    </source>
</evidence>
<organism evidence="12 13">
    <name type="scientific">Cyprinus carpio</name>
    <name type="common">Common carp</name>
    <dbReference type="NCBI Taxonomy" id="7962"/>
    <lineage>
        <taxon>Eukaryota</taxon>
        <taxon>Metazoa</taxon>
        <taxon>Chordata</taxon>
        <taxon>Craniata</taxon>
        <taxon>Vertebrata</taxon>
        <taxon>Euteleostomi</taxon>
        <taxon>Actinopterygii</taxon>
        <taxon>Neopterygii</taxon>
        <taxon>Teleostei</taxon>
        <taxon>Ostariophysi</taxon>
        <taxon>Cypriniformes</taxon>
        <taxon>Cyprinidae</taxon>
        <taxon>Cyprininae</taxon>
        <taxon>Cyprinus</taxon>
    </lineage>
</organism>
<dbReference type="Pfam" id="PF00092">
    <property type="entry name" value="VWA"/>
    <property type="match status" value="1"/>
</dbReference>
<keyword evidence="13" id="KW-1185">Reference proteome</keyword>
<evidence type="ECO:0000256" key="4">
    <source>
        <dbReference type="ARBA" id="ARBA00022690"/>
    </source>
</evidence>
<dbReference type="GO" id="GO:0005576">
    <property type="term" value="C:extracellular region"/>
    <property type="evidence" value="ECO:0007669"/>
    <property type="project" value="UniProtKB-SubCell"/>
</dbReference>
<dbReference type="Ensembl" id="ENSCCRT00010051331.1">
    <property type="protein sequence ID" value="ENSCCRP00010046832.1"/>
    <property type="gene ID" value="ENSCCRG00010019778.1"/>
</dbReference>
<evidence type="ECO:0000259" key="11">
    <source>
        <dbReference type="PROSITE" id="PS51468"/>
    </source>
</evidence>
<dbReference type="PROSITE" id="PS51468">
    <property type="entry name" value="VIT"/>
    <property type="match status" value="1"/>
</dbReference>
<comment type="subcellular location">
    <subcellularLocation>
        <location evidence="1">Secreted</location>
    </subcellularLocation>
</comment>
<dbReference type="FunFam" id="3.40.50.410:FF:000013">
    <property type="entry name" value="inter-alpha-trypsin inhibitor heavy chain H2"/>
    <property type="match status" value="1"/>
</dbReference>
<dbReference type="AlphaFoldDB" id="A0A8C1KFJ8"/>
<dbReference type="PROSITE" id="PS50234">
    <property type="entry name" value="VWFA"/>
    <property type="match status" value="1"/>
</dbReference>
<dbReference type="InterPro" id="IPR036465">
    <property type="entry name" value="vWFA_dom_sf"/>
</dbReference>
<evidence type="ECO:0000313" key="13">
    <source>
        <dbReference type="Proteomes" id="UP000694427"/>
    </source>
</evidence>
<sequence>MDKVALKLTLFGLLFTCVNLAAKNKKQDIDIYSFHINSTVTSRYATTVITSRVANLLNQSQEVHFDVKIPKDAFISQFRMTIEGKTYDGVVKEKEEAQQQYNQAVSGGQSAGLVSAVGRTLEDFKTSVTVAAFSKVTFELTYEELLKRRLGTYELLINAQPMQLVADFKIDVHIQENTGISLLEVKGALSTKDLTNAVTTIRADKDAWVKFYPTRDQQTKCDECSKNGLNGNLIIMYDVERQKQSGDLKVSNGYFVHYFAPTDIQRIPKNVVFIIDESGSMSGTKIEQTRLAMLEILSDLAEDDHFGLITFSGHIQTWKPELLKATEGNVEEAKMFVKRIKSGGSTDINAAVLKAVDMINNYPQEGSASILILLTDGDPTTGETNPVKIQENVKKAIGEKFPLYSLGFGFDVNFEFLKKLSLENNGVGRRIYEDSDADKQLQGFYEEVAVPLLTDVHLNYQGVTNLTQSTFNQYYNGSEIVVAGQITDNSLETFTTEVIALSKSTKVVYHSSVFTGDLSSDRPEHENFIKRLWAFLTVKQLLEKMVLLKDLEKENAKKEALELSLEYKFVTPLTSMVVTKPQDEEMQVAHKPKEEEKPNRHSSGTRRKPALHKRLLSTGHTRHRTSRRGPHSPSYSILPVRPSLQRPKVKSLVGIERLTQKPLTTSPPPSMSIRVLKSSGNAHPLCYDVPLAQKFRLQQNVLSEFSMNGQLESFGGEGFSQIAIHYKTNHHLLLNTTEMIYNDGQKTVKFSWEQDLTHLERENVSLILRSNEMDVTMGNIRVVILLHKKDGDIFLWPAIWQQPKDVSLMGILGEADISYEEIPGSQTPTLKLKDKEVKTSWVMVKDYRFASAPAVGCWLVPFQAVVQRELSDFTVTEL</sequence>
<dbReference type="InterPro" id="IPR002035">
    <property type="entry name" value="VWF_A"/>
</dbReference>
<dbReference type="SMART" id="SM00327">
    <property type="entry name" value="VWA"/>
    <property type="match status" value="1"/>
</dbReference>
<evidence type="ECO:0000256" key="5">
    <source>
        <dbReference type="ARBA" id="ARBA00022729"/>
    </source>
</evidence>
<evidence type="ECO:0000256" key="2">
    <source>
        <dbReference type="ARBA" id="ARBA00010158"/>
    </source>
</evidence>
<dbReference type="Gene3D" id="3.40.50.410">
    <property type="entry name" value="von Willebrand factor, type A domain"/>
    <property type="match status" value="1"/>
</dbReference>